<keyword evidence="8" id="KW-1185">Reference proteome</keyword>
<dbReference type="PANTHER" id="PTHR35201:SF4">
    <property type="entry name" value="BETA-PINACENE SYNTHASE-RELATED"/>
    <property type="match status" value="1"/>
</dbReference>
<dbReference type="Proteomes" id="UP000297245">
    <property type="component" value="Unassembled WGS sequence"/>
</dbReference>
<dbReference type="GO" id="GO:0008299">
    <property type="term" value="P:isoprenoid biosynthetic process"/>
    <property type="evidence" value="ECO:0007669"/>
    <property type="project" value="UniProtKB-ARBA"/>
</dbReference>
<evidence type="ECO:0000256" key="2">
    <source>
        <dbReference type="ARBA" id="ARBA00006333"/>
    </source>
</evidence>
<dbReference type="OrthoDB" id="6486656at2759"/>
<name>A0A4S8KZD1_DENBC</name>
<keyword evidence="3 6" id="KW-0479">Metal-binding</keyword>
<dbReference type="EC" id="4.2.3.-" evidence="6"/>
<dbReference type="SUPFAM" id="SSF48576">
    <property type="entry name" value="Terpenoid synthases"/>
    <property type="match status" value="1"/>
</dbReference>
<comment type="similarity">
    <text evidence="2 6">Belongs to the terpene synthase family.</text>
</comment>
<sequence>MYEDFISVTFGDLNRFLFLGLLAPKRTGFPYGRMLDHVWSQLKRTATPGACDKLRYGRSHDRYSLDIDLPDYVFERPTIRAMSDATNDLMTWPNDICSFNKEQADGDYSNLVFIVMEEKDLGLQDVIDYVITMLSDRVDEYITLKRSLPSFGSEVDRELARYLKALEQFVQGTVVWYYSPRQSY</sequence>
<accession>A0A4S8KZD1</accession>
<dbReference type="InterPro" id="IPR008949">
    <property type="entry name" value="Isoprenoid_synthase_dom_sf"/>
</dbReference>
<keyword evidence="4 6" id="KW-0460">Magnesium</keyword>
<evidence type="ECO:0000313" key="7">
    <source>
        <dbReference type="EMBL" id="THU81293.1"/>
    </source>
</evidence>
<gene>
    <name evidence="7" type="ORF">K435DRAFT_809200</name>
</gene>
<evidence type="ECO:0000313" key="8">
    <source>
        <dbReference type="Proteomes" id="UP000297245"/>
    </source>
</evidence>
<evidence type="ECO:0000256" key="3">
    <source>
        <dbReference type="ARBA" id="ARBA00022723"/>
    </source>
</evidence>
<dbReference type="GO" id="GO:0010333">
    <property type="term" value="F:terpene synthase activity"/>
    <property type="evidence" value="ECO:0007669"/>
    <property type="project" value="InterPro"/>
</dbReference>
<organism evidence="7 8">
    <name type="scientific">Dendrothele bispora (strain CBS 962.96)</name>
    <dbReference type="NCBI Taxonomy" id="1314807"/>
    <lineage>
        <taxon>Eukaryota</taxon>
        <taxon>Fungi</taxon>
        <taxon>Dikarya</taxon>
        <taxon>Basidiomycota</taxon>
        <taxon>Agaricomycotina</taxon>
        <taxon>Agaricomycetes</taxon>
        <taxon>Agaricomycetidae</taxon>
        <taxon>Agaricales</taxon>
        <taxon>Agaricales incertae sedis</taxon>
        <taxon>Dendrothele</taxon>
    </lineage>
</organism>
<dbReference type="AlphaFoldDB" id="A0A4S8KZD1"/>
<evidence type="ECO:0000256" key="6">
    <source>
        <dbReference type="RuleBase" id="RU366034"/>
    </source>
</evidence>
<evidence type="ECO:0000256" key="4">
    <source>
        <dbReference type="ARBA" id="ARBA00022842"/>
    </source>
</evidence>
<comment type="cofactor">
    <cofactor evidence="1 6">
        <name>Mg(2+)</name>
        <dbReference type="ChEBI" id="CHEBI:18420"/>
    </cofactor>
</comment>
<proteinExistence type="inferred from homology"/>
<keyword evidence="5 6" id="KW-0456">Lyase</keyword>
<dbReference type="EMBL" id="ML179823">
    <property type="protein sequence ID" value="THU81293.1"/>
    <property type="molecule type" value="Genomic_DNA"/>
</dbReference>
<dbReference type="PANTHER" id="PTHR35201">
    <property type="entry name" value="TERPENE SYNTHASE"/>
    <property type="match status" value="1"/>
</dbReference>
<protein>
    <recommendedName>
        <fullName evidence="6">Terpene synthase</fullName>
        <ecNumber evidence="6">4.2.3.-</ecNumber>
    </recommendedName>
</protein>
<dbReference type="InterPro" id="IPR034686">
    <property type="entry name" value="Terpene_cyclase-like_2"/>
</dbReference>
<dbReference type="Gene3D" id="1.10.600.10">
    <property type="entry name" value="Farnesyl Diphosphate Synthase"/>
    <property type="match status" value="1"/>
</dbReference>
<dbReference type="Pfam" id="PF19086">
    <property type="entry name" value="Terpene_syn_C_2"/>
    <property type="match status" value="1"/>
</dbReference>
<evidence type="ECO:0000256" key="5">
    <source>
        <dbReference type="ARBA" id="ARBA00023239"/>
    </source>
</evidence>
<reference evidence="7 8" key="1">
    <citation type="journal article" date="2019" name="Nat. Ecol. Evol.">
        <title>Megaphylogeny resolves global patterns of mushroom evolution.</title>
        <authorList>
            <person name="Varga T."/>
            <person name="Krizsan K."/>
            <person name="Foldi C."/>
            <person name="Dima B."/>
            <person name="Sanchez-Garcia M."/>
            <person name="Sanchez-Ramirez S."/>
            <person name="Szollosi G.J."/>
            <person name="Szarkandi J.G."/>
            <person name="Papp V."/>
            <person name="Albert L."/>
            <person name="Andreopoulos W."/>
            <person name="Angelini C."/>
            <person name="Antonin V."/>
            <person name="Barry K.W."/>
            <person name="Bougher N.L."/>
            <person name="Buchanan P."/>
            <person name="Buyck B."/>
            <person name="Bense V."/>
            <person name="Catcheside P."/>
            <person name="Chovatia M."/>
            <person name="Cooper J."/>
            <person name="Damon W."/>
            <person name="Desjardin D."/>
            <person name="Finy P."/>
            <person name="Geml J."/>
            <person name="Haridas S."/>
            <person name="Hughes K."/>
            <person name="Justo A."/>
            <person name="Karasinski D."/>
            <person name="Kautmanova I."/>
            <person name="Kiss B."/>
            <person name="Kocsube S."/>
            <person name="Kotiranta H."/>
            <person name="LaButti K.M."/>
            <person name="Lechner B.E."/>
            <person name="Liimatainen K."/>
            <person name="Lipzen A."/>
            <person name="Lukacs Z."/>
            <person name="Mihaltcheva S."/>
            <person name="Morgado L.N."/>
            <person name="Niskanen T."/>
            <person name="Noordeloos M.E."/>
            <person name="Ohm R.A."/>
            <person name="Ortiz-Santana B."/>
            <person name="Ovrebo C."/>
            <person name="Racz N."/>
            <person name="Riley R."/>
            <person name="Savchenko A."/>
            <person name="Shiryaev A."/>
            <person name="Soop K."/>
            <person name="Spirin V."/>
            <person name="Szebenyi C."/>
            <person name="Tomsovsky M."/>
            <person name="Tulloss R.E."/>
            <person name="Uehling J."/>
            <person name="Grigoriev I.V."/>
            <person name="Vagvolgyi C."/>
            <person name="Papp T."/>
            <person name="Martin F.M."/>
            <person name="Miettinen O."/>
            <person name="Hibbett D.S."/>
            <person name="Nagy L.G."/>
        </authorList>
    </citation>
    <scope>NUCLEOTIDE SEQUENCE [LARGE SCALE GENOMIC DNA]</scope>
    <source>
        <strain evidence="7 8">CBS 962.96</strain>
    </source>
</reference>
<dbReference type="GO" id="GO:0046872">
    <property type="term" value="F:metal ion binding"/>
    <property type="evidence" value="ECO:0007669"/>
    <property type="project" value="UniProtKB-KW"/>
</dbReference>
<evidence type="ECO:0000256" key="1">
    <source>
        <dbReference type="ARBA" id="ARBA00001946"/>
    </source>
</evidence>